<dbReference type="Proteomes" id="UP000190130">
    <property type="component" value="Unassembled WGS sequence"/>
</dbReference>
<evidence type="ECO:0000313" key="6">
    <source>
        <dbReference type="EMBL" id="KQK29071.1"/>
    </source>
</evidence>
<dbReference type="PANTHER" id="PTHR47561">
    <property type="entry name" value="POLYSACCHARIDE DEACETYLASE FAMILY PROTEIN (AFU_ORTHOLOGUE AFUA_6G05030)"/>
    <property type="match status" value="1"/>
</dbReference>
<evidence type="ECO:0000313" key="7">
    <source>
        <dbReference type="EMBL" id="SKB76181.1"/>
    </source>
</evidence>
<proteinExistence type="inferred from homology"/>
<dbReference type="SUPFAM" id="SSF88713">
    <property type="entry name" value="Glycoside hydrolase/deacetylase"/>
    <property type="match status" value="1"/>
</dbReference>
<dbReference type="EMBL" id="FUYX01000005">
    <property type="protein sequence ID" value="SKB76181.1"/>
    <property type="molecule type" value="Genomic_DNA"/>
</dbReference>
<comment type="function">
    <text evidence="1">Is involved in generating a small heat-stable compound (Nod), an acylated oligomer of N-acetylglucosamine, that stimulates mitosis in various plant protoplasts.</text>
</comment>
<organism evidence="6 8">
    <name type="scientific">Bosea thiooxidans</name>
    <dbReference type="NCBI Taxonomy" id="53254"/>
    <lineage>
        <taxon>Bacteria</taxon>
        <taxon>Pseudomonadati</taxon>
        <taxon>Pseudomonadota</taxon>
        <taxon>Alphaproteobacteria</taxon>
        <taxon>Hyphomicrobiales</taxon>
        <taxon>Boseaceae</taxon>
        <taxon>Bosea</taxon>
    </lineage>
</organism>
<comment type="similarity">
    <text evidence="2">Belongs to the polysaccharide deacetylase family.</text>
</comment>
<keyword evidence="8" id="KW-1185">Reference proteome</keyword>
<evidence type="ECO:0000313" key="8">
    <source>
        <dbReference type="Proteomes" id="UP000051562"/>
    </source>
</evidence>
<dbReference type="InterPro" id="IPR002509">
    <property type="entry name" value="NODB_dom"/>
</dbReference>
<dbReference type="OrthoDB" id="9784220at2"/>
<reference evidence="7 9" key="2">
    <citation type="submission" date="2017-02" db="EMBL/GenBank/DDBJ databases">
        <authorList>
            <person name="Peterson S.W."/>
        </authorList>
    </citation>
    <scope>NUCLEOTIDE SEQUENCE [LARGE SCALE GENOMIC DNA]</scope>
    <source>
        <strain evidence="7 9">DSM 9653</strain>
    </source>
</reference>
<dbReference type="GO" id="GO:0005975">
    <property type="term" value="P:carbohydrate metabolic process"/>
    <property type="evidence" value="ECO:0007669"/>
    <property type="project" value="InterPro"/>
</dbReference>
<dbReference type="InterPro" id="IPR037950">
    <property type="entry name" value="PgdA-like"/>
</dbReference>
<dbReference type="GO" id="GO:0016810">
    <property type="term" value="F:hydrolase activity, acting on carbon-nitrogen (but not peptide) bonds"/>
    <property type="evidence" value="ECO:0007669"/>
    <property type="project" value="InterPro"/>
</dbReference>
<evidence type="ECO:0000256" key="3">
    <source>
        <dbReference type="ARBA" id="ARBA00020071"/>
    </source>
</evidence>
<evidence type="ECO:0000259" key="5">
    <source>
        <dbReference type="PROSITE" id="PS51677"/>
    </source>
</evidence>
<dbReference type="RefSeq" id="WP_055729652.1">
    <property type="nucleotide sequence ID" value="NZ_FUYX01000005.1"/>
</dbReference>
<dbReference type="InterPro" id="IPR011330">
    <property type="entry name" value="Glyco_hydro/deAcase_b/a-brl"/>
</dbReference>
<evidence type="ECO:0000313" key="9">
    <source>
        <dbReference type="Proteomes" id="UP000190130"/>
    </source>
</evidence>
<accession>A0A0Q3I276</accession>
<dbReference type="AlphaFoldDB" id="A0A0Q3I276"/>
<dbReference type="PANTHER" id="PTHR47561:SF1">
    <property type="entry name" value="POLYSACCHARIDE DEACETYLASE FAMILY PROTEIN (AFU_ORTHOLOGUE AFUA_6G05030)"/>
    <property type="match status" value="1"/>
</dbReference>
<evidence type="ECO:0000256" key="1">
    <source>
        <dbReference type="ARBA" id="ARBA00003236"/>
    </source>
</evidence>
<dbReference type="Pfam" id="PF01522">
    <property type="entry name" value="Polysacc_deac_1"/>
    <property type="match status" value="1"/>
</dbReference>
<dbReference type="Proteomes" id="UP000051562">
    <property type="component" value="Unassembled WGS sequence"/>
</dbReference>
<feature type="domain" description="NodB homology" evidence="5">
    <location>
        <begin position="48"/>
        <end position="266"/>
    </location>
</feature>
<reference evidence="6 8" key="1">
    <citation type="submission" date="2015-10" db="EMBL/GenBank/DDBJ databases">
        <title>Draft genome of Bosea thiooxidans.</title>
        <authorList>
            <person name="Wang X."/>
        </authorList>
    </citation>
    <scope>NUCLEOTIDE SEQUENCE [LARGE SCALE GENOMIC DNA]</scope>
    <source>
        <strain evidence="6 8">CGMCC 9174</strain>
    </source>
</reference>
<name>A0A0Q3I276_9HYPH</name>
<protein>
    <recommendedName>
        <fullName evidence="3">Chitooligosaccharide deacetylase</fullName>
    </recommendedName>
    <alternativeName>
        <fullName evidence="4">Nodulation protein B</fullName>
    </alternativeName>
</protein>
<sequence length="303" mass="33692">MNQASLPPARFPVSAYEWPQGKSSAFCFTVDVDAESPYQWSLATDAPQTLGQIEQRLFGPRIGIWRILDLLDRYGIKATMFVPGLVAKNHPELLPAFVARGHEIGLHGYFHELATEAGPEEFARALDESLALFKSQAGIVPVGFRSPAWEMTPFMLAEVKRRGLYDSSLMGFDHPYTIDGVTQVPVLWAVDDAIYFRFTGSSTDRAPPSPQGGILEAWLDEWHVLHREGRMMMLTIHDWISGRAGRIRMLEKLLDVVTASPGTWIATVGEVAAHHAASANAERFAVPLRLAEASTPHRFKAQR</sequence>
<evidence type="ECO:0000256" key="4">
    <source>
        <dbReference type="ARBA" id="ARBA00032976"/>
    </source>
</evidence>
<dbReference type="EMBL" id="LMAR01000053">
    <property type="protein sequence ID" value="KQK29071.1"/>
    <property type="molecule type" value="Genomic_DNA"/>
</dbReference>
<dbReference type="STRING" id="53254.SAMN05660750_02168"/>
<dbReference type="PROSITE" id="PS51677">
    <property type="entry name" value="NODB"/>
    <property type="match status" value="1"/>
</dbReference>
<evidence type="ECO:0000256" key="2">
    <source>
        <dbReference type="ARBA" id="ARBA00010973"/>
    </source>
</evidence>
<gene>
    <name evidence="6" type="ORF">ARD30_19820</name>
    <name evidence="7" type="ORF">SAMN05660750_02168</name>
</gene>
<dbReference type="Gene3D" id="3.20.20.370">
    <property type="entry name" value="Glycoside hydrolase/deacetylase"/>
    <property type="match status" value="1"/>
</dbReference>
<dbReference type="CDD" id="cd10938">
    <property type="entry name" value="CE4_HpPgdA_like"/>
    <property type="match status" value="1"/>
</dbReference>